<reference evidence="3" key="1">
    <citation type="journal article" date="2019" name="Int. J. Syst. Evol. Microbiol.">
        <title>The Global Catalogue of Microorganisms (GCM) 10K type strain sequencing project: providing services to taxonomists for standard genome sequencing and annotation.</title>
        <authorList>
            <consortium name="The Broad Institute Genomics Platform"/>
            <consortium name="The Broad Institute Genome Sequencing Center for Infectious Disease"/>
            <person name="Wu L."/>
            <person name="Ma J."/>
        </authorList>
    </citation>
    <scope>NUCLEOTIDE SEQUENCE [LARGE SCALE GENOMIC DNA]</scope>
    <source>
        <strain evidence="3">CCUG 53903</strain>
    </source>
</reference>
<evidence type="ECO:0000313" key="3">
    <source>
        <dbReference type="Proteomes" id="UP001596058"/>
    </source>
</evidence>
<dbReference type="SUPFAM" id="SSF48452">
    <property type="entry name" value="TPR-like"/>
    <property type="match status" value="1"/>
</dbReference>
<dbReference type="SUPFAM" id="SSF50630">
    <property type="entry name" value="Acid proteases"/>
    <property type="match status" value="1"/>
</dbReference>
<dbReference type="InterPro" id="IPR019734">
    <property type="entry name" value="TPR_rpt"/>
</dbReference>
<dbReference type="GO" id="GO:0006508">
    <property type="term" value="P:proteolysis"/>
    <property type="evidence" value="ECO:0007669"/>
    <property type="project" value="UniProtKB-KW"/>
</dbReference>
<organism evidence="2 3">
    <name type="scientific">Nonomuraea insulae</name>
    <dbReference type="NCBI Taxonomy" id="1616787"/>
    <lineage>
        <taxon>Bacteria</taxon>
        <taxon>Bacillati</taxon>
        <taxon>Actinomycetota</taxon>
        <taxon>Actinomycetes</taxon>
        <taxon>Streptosporangiales</taxon>
        <taxon>Streptosporangiaceae</taxon>
        <taxon>Nonomuraea</taxon>
    </lineage>
</organism>
<dbReference type="InterPro" id="IPR021109">
    <property type="entry name" value="Peptidase_aspartic_dom_sf"/>
</dbReference>
<proteinExistence type="predicted"/>
<dbReference type="CDD" id="cd05483">
    <property type="entry name" value="retropepsin_like_bacteria"/>
    <property type="match status" value="1"/>
</dbReference>
<dbReference type="Pfam" id="PF13650">
    <property type="entry name" value="Asp_protease_2"/>
    <property type="match status" value="1"/>
</dbReference>
<name>A0ABW1D3A0_9ACTN</name>
<dbReference type="PROSITE" id="PS50005">
    <property type="entry name" value="TPR"/>
    <property type="match status" value="1"/>
</dbReference>
<evidence type="ECO:0000256" key="1">
    <source>
        <dbReference type="PROSITE-ProRule" id="PRU00339"/>
    </source>
</evidence>
<dbReference type="InterPro" id="IPR034122">
    <property type="entry name" value="Retropepsin-like_bacterial"/>
</dbReference>
<gene>
    <name evidence="2" type="ORF">ACFPZ3_45615</name>
</gene>
<keyword evidence="1" id="KW-0802">TPR repeat</keyword>
<protein>
    <submittedName>
        <fullName evidence="2">Aspartyl protease family protein</fullName>
    </submittedName>
</protein>
<keyword evidence="2" id="KW-0378">Hydrolase</keyword>
<dbReference type="Proteomes" id="UP001596058">
    <property type="component" value="Unassembled WGS sequence"/>
</dbReference>
<dbReference type="Gene3D" id="1.25.40.10">
    <property type="entry name" value="Tetratricopeptide repeat domain"/>
    <property type="match status" value="1"/>
</dbReference>
<sequence length="438" mass="47036">MTHARTYEHPSENTIGRRGFLQRASLAAVGAGAVLLAEGAGPAVAASSGAGPDQLFRVGKFGAADRGYASLLRKDPSNAHALAQRGRIALLSNDFRDAERFLTRAIESAPDDKFAKQQLAECFIRQDDVARAVPLLRGTGDPTDMAFADQYASVTGRAYQMGGAHKTRVPFVSVDPLPSVRASLNGAQAETFLIDTGATLALSTKSAQEAGLRAVATSTTHPAGQTLTTYHGVMESFRLGDIVLRNVPVVWYDLRMPSLPDGSEPAGVIGTTLLYHFIATMDYAGQALVLRRKTPAQVRDLRAEAGRTGADRLPLWLAGDHIPFTLGSVNDDGPRVASLDTGGMGLGIMMNEKNAVRAGVEIDYDHPQDMGPMKVYPIAPARVSLGRAVGRNVPGLVGDWPWIDLFGFETIGNFSHEFFKPRAITFDYASMDFHITAR</sequence>
<dbReference type="EMBL" id="JBHSPA010000062">
    <property type="protein sequence ID" value="MFC5831176.1"/>
    <property type="molecule type" value="Genomic_DNA"/>
</dbReference>
<evidence type="ECO:0000313" key="2">
    <source>
        <dbReference type="EMBL" id="MFC5831176.1"/>
    </source>
</evidence>
<dbReference type="GO" id="GO:0008233">
    <property type="term" value="F:peptidase activity"/>
    <property type="evidence" value="ECO:0007669"/>
    <property type="project" value="UniProtKB-KW"/>
</dbReference>
<dbReference type="InterPro" id="IPR006311">
    <property type="entry name" value="TAT_signal"/>
</dbReference>
<accession>A0ABW1D3A0</accession>
<keyword evidence="2" id="KW-0645">Protease</keyword>
<dbReference type="InterPro" id="IPR011990">
    <property type="entry name" value="TPR-like_helical_dom_sf"/>
</dbReference>
<dbReference type="RefSeq" id="WP_379520653.1">
    <property type="nucleotide sequence ID" value="NZ_JBHSPA010000062.1"/>
</dbReference>
<feature type="repeat" description="TPR" evidence="1">
    <location>
        <begin position="79"/>
        <end position="112"/>
    </location>
</feature>
<comment type="caution">
    <text evidence="2">The sequence shown here is derived from an EMBL/GenBank/DDBJ whole genome shotgun (WGS) entry which is preliminary data.</text>
</comment>
<keyword evidence="3" id="KW-1185">Reference proteome</keyword>
<dbReference type="Gene3D" id="2.40.70.10">
    <property type="entry name" value="Acid Proteases"/>
    <property type="match status" value="1"/>
</dbReference>
<dbReference type="PROSITE" id="PS51318">
    <property type="entry name" value="TAT"/>
    <property type="match status" value="1"/>
</dbReference>